<dbReference type="CDD" id="cd01650">
    <property type="entry name" value="RT_nLTR_like"/>
    <property type="match status" value="1"/>
</dbReference>
<dbReference type="GO" id="GO:0003964">
    <property type="term" value="F:RNA-directed DNA polymerase activity"/>
    <property type="evidence" value="ECO:0007669"/>
    <property type="project" value="UniProtKB-KW"/>
</dbReference>
<feature type="non-terminal residue" evidence="2">
    <location>
        <position position="617"/>
    </location>
</feature>
<accession>A0A392MBH6</accession>
<reference evidence="2 3" key="1">
    <citation type="journal article" date="2018" name="Front. Plant Sci.">
        <title>Red Clover (Trifolium pratense) and Zigzag Clover (T. medium) - A Picture of Genomic Similarities and Differences.</title>
        <authorList>
            <person name="Dluhosova J."/>
            <person name="Istvanek J."/>
            <person name="Nedelnik J."/>
            <person name="Repkova J."/>
        </authorList>
    </citation>
    <scope>NUCLEOTIDE SEQUENCE [LARGE SCALE GENOMIC DNA]</scope>
    <source>
        <strain evidence="3">cv. 10/8</strain>
        <tissue evidence="2">Leaf</tissue>
    </source>
</reference>
<protein>
    <submittedName>
        <fullName evidence="2">LINE-1 reverse transcriptase like</fullName>
    </submittedName>
</protein>
<evidence type="ECO:0000313" key="2">
    <source>
        <dbReference type="EMBL" id="MCH84503.1"/>
    </source>
</evidence>
<evidence type="ECO:0000313" key="3">
    <source>
        <dbReference type="Proteomes" id="UP000265520"/>
    </source>
</evidence>
<keyword evidence="2" id="KW-0808">Transferase</keyword>
<dbReference type="PANTHER" id="PTHR31635">
    <property type="entry name" value="REVERSE TRANSCRIPTASE DOMAIN-CONTAINING PROTEIN-RELATED"/>
    <property type="match status" value="1"/>
</dbReference>
<organism evidence="2 3">
    <name type="scientific">Trifolium medium</name>
    <dbReference type="NCBI Taxonomy" id="97028"/>
    <lineage>
        <taxon>Eukaryota</taxon>
        <taxon>Viridiplantae</taxon>
        <taxon>Streptophyta</taxon>
        <taxon>Embryophyta</taxon>
        <taxon>Tracheophyta</taxon>
        <taxon>Spermatophyta</taxon>
        <taxon>Magnoliopsida</taxon>
        <taxon>eudicotyledons</taxon>
        <taxon>Gunneridae</taxon>
        <taxon>Pentapetalae</taxon>
        <taxon>rosids</taxon>
        <taxon>fabids</taxon>
        <taxon>Fabales</taxon>
        <taxon>Fabaceae</taxon>
        <taxon>Papilionoideae</taxon>
        <taxon>50 kb inversion clade</taxon>
        <taxon>NPAAA clade</taxon>
        <taxon>Hologalegina</taxon>
        <taxon>IRL clade</taxon>
        <taxon>Trifolieae</taxon>
        <taxon>Trifolium</taxon>
    </lineage>
</organism>
<comment type="caution">
    <text evidence="2">The sequence shown here is derived from an EMBL/GenBank/DDBJ whole genome shotgun (WGS) entry which is preliminary data.</text>
</comment>
<dbReference type="InterPro" id="IPR036691">
    <property type="entry name" value="Endo/exonu/phosph_ase_sf"/>
</dbReference>
<proteinExistence type="predicted"/>
<dbReference type="PANTHER" id="PTHR31635:SF196">
    <property type="entry name" value="REVERSE TRANSCRIPTASE DOMAIN-CONTAINING PROTEIN-RELATED"/>
    <property type="match status" value="1"/>
</dbReference>
<dbReference type="InterPro" id="IPR043502">
    <property type="entry name" value="DNA/RNA_pol_sf"/>
</dbReference>
<dbReference type="PROSITE" id="PS50878">
    <property type="entry name" value="RT_POL"/>
    <property type="match status" value="1"/>
</dbReference>
<feature type="domain" description="Reverse transcriptase" evidence="1">
    <location>
        <begin position="313"/>
        <end position="591"/>
    </location>
</feature>
<dbReference type="InterPro" id="IPR000477">
    <property type="entry name" value="RT_dom"/>
</dbReference>
<keyword evidence="2" id="KW-0695">RNA-directed DNA polymerase</keyword>
<name>A0A392MBH6_9FABA</name>
<dbReference type="SUPFAM" id="SSF56672">
    <property type="entry name" value="DNA/RNA polymerases"/>
    <property type="match status" value="1"/>
</dbReference>
<gene>
    <name evidence="2" type="ORF">A2U01_0005335</name>
</gene>
<evidence type="ECO:0000259" key="1">
    <source>
        <dbReference type="PROSITE" id="PS50878"/>
    </source>
</evidence>
<dbReference type="Gene3D" id="3.60.10.10">
    <property type="entry name" value="Endonuclease/exonuclease/phosphatase"/>
    <property type="match status" value="1"/>
</dbReference>
<dbReference type="Pfam" id="PF00078">
    <property type="entry name" value="RVT_1"/>
    <property type="match status" value="1"/>
</dbReference>
<sequence>MEELEMVDLPLVGRRFTWFQANGRAMSRIDRVLISDEWAMRWGNSLLWVHPRDVSDHCPLILKYSNDEWGPKPFRFNNFWLHNKKFKEVVESFWVNLRIEGWMGFVLKEKLKALKKFLRDWHKIEYGGSGARIEELVVEIRVLDTRGEEEGLSNEEVESRKEKFRVLWKLLKNNEALMFQRARSKWLKEGDANTKFFHGSVKARSKKNLISALRSGDVWLESPTLIKEAVSSYFVNHVSSPLIVRPKLNGVVFPSVSEVENASLVSTFSLEEIEDVVKNSDGNKCPGPDGFNYAFLKKFWDLLKDDFRIMFDQFHGNSCLPKSFLSYFVTLVPKVNSPANMSDFRPISLLGCLYKLIAKVLAKRLAKVIDSVIAPNQSAFIKGRNLVDGVLVVNEVVELAKKSKRECLIFKVDFEKAYDSVDWGFLEYMLQRCGFCEKWIGWIRVCVFAGNLSVLVNGSPTSEINIQRGLKQGDHLAPFLFLLVVEGFSGVMRKAVALNLFKGFSVGSNPLVISHLQYADDTLCIGEATVENLWSLKAILRGFEMASGLKVNFWKSALIGVNVPSSFLVMACSFLNCRLGSIPFIYLGLPIGANPKSLSTWDPLLEHLRKKLFSWRN</sequence>
<dbReference type="AlphaFoldDB" id="A0A392MBH6"/>
<dbReference type="EMBL" id="LXQA010006919">
    <property type="protein sequence ID" value="MCH84503.1"/>
    <property type="molecule type" value="Genomic_DNA"/>
</dbReference>
<dbReference type="SUPFAM" id="SSF56219">
    <property type="entry name" value="DNase I-like"/>
    <property type="match status" value="1"/>
</dbReference>
<dbReference type="Proteomes" id="UP000265520">
    <property type="component" value="Unassembled WGS sequence"/>
</dbReference>
<keyword evidence="2" id="KW-0548">Nucleotidyltransferase</keyword>
<keyword evidence="3" id="KW-1185">Reference proteome</keyword>